<protein>
    <submittedName>
        <fullName evidence="3">HIT domain-containing protein</fullName>
    </submittedName>
</protein>
<dbReference type="AlphaFoldDB" id="A0A8J7FLI5"/>
<dbReference type="RefSeq" id="WP_193954067.1">
    <property type="nucleotide sequence ID" value="NZ_JADEYS010000015.1"/>
</dbReference>
<dbReference type="InterPro" id="IPR026026">
    <property type="entry name" value="HIT_Hint"/>
</dbReference>
<evidence type="ECO:0000313" key="3">
    <source>
        <dbReference type="EMBL" id="MBE9398428.1"/>
    </source>
</evidence>
<dbReference type="PIRSF" id="PIRSF000714">
    <property type="entry name" value="HIT"/>
    <property type="match status" value="1"/>
</dbReference>
<name>A0A8J7FLI5_9GAMM</name>
<dbReference type="GO" id="GO:0003824">
    <property type="term" value="F:catalytic activity"/>
    <property type="evidence" value="ECO:0007669"/>
    <property type="project" value="InterPro"/>
</dbReference>
<comment type="caution">
    <text evidence="3">The sequence shown here is derived from an EMBL/GenBank/DDBJ whole genome shotgun (WGS) entry which is preliminary data.</text>
</comment>
<dbReference type="Pfam" id="PF01230">
    <property type="entry name" value="HIT"/>
    <property type="match status" value="1"/>
</dbReference>
<reference evidence="3" key="1">
    <citation type="submission" date="2020-10" db="EMBL/GenBank/DDBJ databases">
        <title>Bacterium isolated from coastal waters sediment.</title>
        <authorList>
            <person name="Chen R.-J."/>
            <person name="Lu D.-C."/>
            <person name="Zhu K.-L."/>
            <person name="Du Z.-J."/>
        </authorList>
    </citation>
    <scope>NUCLEOTIDE SEQUENCE</scope>
    <source>
        <strain evidence="3">N1Y112</strain>
    </source>
</reference>
<dbReference type="PROSITE" id="PS51084">
    <property type="entry name" value="HIT_2"/>
    <property type="match status" value="1"/>
</dbReference>
<evidence type="ECO:0000256" key="1">
    <source>
        <dbReference type="PROSITE-ProRule" id="PRU00464"/>
    </source>
</evidence>
<organism evidence="3 4">
    <name type="scientific">Pontibacterium sinense</name>
    <dbReference type="NCBI Taxonomy" id="2781979"/>
    <lineage>
        <taxon>Bacteria</taxon>
        <taxon>Pseudomonadati</taxon>
        <taxon>Pseudomonadota</taxon>
        <taxon>Gammaproteobacteria</taxon>
        <taxon>Oceanospirillales</taxon>
        <taxon>Oceanospirillaceae</taxon>
        <taxon>Pontibacterium</taxon>
    </lineage>
</organism>
<gene>
    <name evidence="3" type="ORF">IOQ59_14300</name>
</gene>
<dbReference type="InterPro" id="IPR036265">
    <property type="entry name" value="HIT-like_sf"/>
</dbReference>
<feature type="domain" description="HIT" evidence="2">
    <location>
        <begin position="41"/>
        <end position="109"/>
    </location>
</feature>
<dbReference type="InterPro" id="IPR011146">
    <property type="entry name" value="HIT-like"/>
</dbReference>
<evidence type="ECO:0000259" key="2">
    <source>
        <dbReference type="PROSITE" id="PS51084"/>
    </source>
</evidence>
<sequence length="151" mass="17188">MDELELEFELHPQLAADCIVLGDFPLCRLLLINDANYPWFILVPRRAGATEIYHLPEEERCQMIHESSFLAENLADIFAAKKMNVASLGNMVPQLHLHHIVRQEDDAAWPGPVWGKVPAKPYTDEQIHEIRHKVEVLLTNTGEVTISPEES</sequence>
<dbReference type="SUPFAM" id="SSF54197">
    <property type="entry name" value="HIT-like"/>
    <property type="match status" value="1"/>
</dbReference>
<accession>A0A8J7FLI5</accession>
<dbReference type="Gene3D" id="3.30.428.10">
    <property type="entry name" value="HIT-like"/>
    <property type="match status" value="1"/>
</dbReference>
<comment type="caution">
    <text evidence="1">Lacks conserved residue(s) required for the propagation of feature annotation.</text>
</comment>
<proteinExistence type="predicted"/>
<evidence type="ECO:0000313" key="4">
    <source>
        <dbReference type="Proteomes" id="UP000640333"/>
    </source>
</evidence>
<dbReference type="EMBL" id="JADEYS010000015">
    <property type="protein sequence ID" value="MBE9398428.1"/>
    <property type="molecule type" value="Genomic_DNA"/>
</dbReference>
<dbReference type="Proteomes" id="UP000640333">
    <property type="component" value="Unassembled WGS sequence"/>
</dbReference>
<keyword evidence="4" id="KW-1185">Reference proteome</keyword>